<comment type="subcellular location">
    <subcellularLocation>
        <location evidence="1">Nucleus</location>
    </subcellularLocation>
</comment>
<dbReference type="PANTHER" id="PTHR12663">
    <property type="entry name" value="ANDROGEN INDUCED INHIBITOR OF PROLIFERATION AS3 / PDS5-RELATED"/>
    <property type="match status" value="1"/>
</dbReference>
<gene>
    <name evidence="6" type="primary">LOC118348959</name>
</gene>
<dbReference type="AlphaFoldDB" id="A0A6P9EY31"/>
<keyword evidence="2" id="KW-0227">DNA damage</keyword>
<reference evidence="6" key="1">
    <citation type="submission" date="2025-08" db="UniProtKB">
        <authorList>
            <consortium name="RefSeq"/>
        </authorList>
    </citation>
    <scope>IDENTIFICATION</scope>
    <source>
        <tissue evidence="6">Leaves</tissue>
    </source>
</reference>
<evidence type="ECO:0000256" key="3">
    <source>
        <dbReference type="ARBA" id="ARBA00023204"/>
    </source>
</evidence>
<evidence type="ECO:0000313" key="6">
    <source>
        <dbReference type="RefSeq" id="XP_035547467.1"/>
    </source>
</evidence>
<evidence type="ECO:0000313" key="5">
    <source>
        <dbReference type="Proteomes" id="UP000235220"/>
    </source>
</evidence>
<sequence length="188" mass="21121">MTSFEGDLEEQLKEAGNKLINPPSSIDELLSLLDKVENLLANVEQAPSESMKDALLPSMKALITVELLRHSEMDVKVSVASCITEITRITAPDAPYNDEQMKEIFQLTVAAFENLSHASTRSYTKTISILETVARVRSFLVMLDLECDTLVVEMFQNFLKLTSHGNNYDDGHRGKRRNFLRSSRSTPI</sequence>
<dbReference type="KEGG" id="jre:118348959"/>
<evidence type="ECO:0000256" key="4">
    <source>
        <dbReference type="ARBA" id="ARBA00023242"/>
    </source>
</evidence>
<evidence type="ECO:0000256" key="2">
    <source>
        <dbReference type="ARBA" id="ARBA00022763"/>
    </source>
</evidence>
<dbReference type="OrthoDB" id="200660at2759"/>
<dbReference type="Pfam" id="PF20168">
    <property type="entry name" value="PDS5"/>
    <property type="match status" value="1"/>
</dbReference>
<dbReference type="GO" id="GO:0005634">
    <property type="term" value="C:nucleus"/>
    <property type="evidence" value="ECO:0007669"/>
    <property type="project" value="UniProtKB-SubCell"/>
</dbReference>
<dbReference type="GO" id="GO:0006281">
    <property type="term" value="P:DNA repair"/>
    <property type="evidence" value="ECO:0007669"/>
    <property type="project" value="UniProtKB-KW"/>
</dbReference>
<accession>A0A6P9EY31</accession>
<dbReference type="GO" id="GO:0007064">
    <property type="term" value="P:mitotic sister chromatid cohesion"/>
    <property type="evidence" value="ECO:0007669"/>
    <property type="project" value="InterPro"/>
</dbReference>
<dbReference type="PANTHER" id="PTHR12663:SF69">
    <property type="entry name" value="SISTER CHROMATID COHESION PROTEIN PDS5 HOMOLOG E"/>
    <property type="match status" value="1"/>
</dbReference>
<keyword evidence="3" id="KW-0234">DNA repair</keyword>
<organism evidence="5 6">
    <name type="scientific">Juglans regia</name>
    <name type="common">English walnut</name>
    <dbReference type="NCBI Taxonomy" id="51240"/>
    <lineage>
        <taxon>Eukaryota</taxon>
        <taxon>Viridiplantae</taxon>
        <taxon>Streptophyta</taxon>
        <taxon>Embryophyta</taxon>
        <taxon>Tracheophyta</taxon>
        <taxon>Spermatophyta</taxon>
        <taxon>Magnoliopsida</taxon>
        <taxon>eudicotyledons</taxon>
        <taxon>Gunneridae</taxon>
        <taxon>Pentapetalae</taxon>
        <taxon>rosids</taxon>
        <taxon>fabids</taxon>
        <taxon>Fagales</taxon>
        <taxon>Juglandaceae</taxon>
        <taxon>Juglans</taxon>
    </lineage>
</organism>
<dbReference type="RefSeq" id="XP_035547467.1">
    <property type="nucleotide sequence ID" value="XM_035691574.1"/>
</dbReference>
<protein>
    <submittedName>
        <fullName evidence="6">Sister chromatid cohesion protein pds5-like</fullName>
    </submittedName>
</protein>
<keyword evidence="5" id="KW-1185">Reference proteome</keyword>
<dbReference type="InParanoid" id="A0A6P9EY31"/>
<keyword evidence="4" id="KW-0539">Nucleus</keyword>
<dbReference type="InterPro" id="IPR039776">
    <property type="entry name" value="Pds5"/>
</dbReference>
<proteinExistence type="predicted"/>
<evidence type="ECO:0000256" key="1">
    <source>
        <dbReference type="ARBA" id="ARBA00004123"/>
    </source>
</evidence>
<name>A0A6P9EY31_JUGRE</name>
<dbReference type="GeneID" id="118348959"/>
<dbReference type="Proteomes" id="UP000235220">
    <property type="component" value="Chromosome 7"/>
</dbReference>